<feature type="chain" id="PRO_5045560743" evidence="2">
    <location>
        <begin position="21"/>
        <end position="109"/>
    </location>
</feature>
<evidence type="ECO:0000256" key="2">
    <source>
        <dbReference type="SAM" id="SignalP"/>
    </source>
</evidence>
<organism evidence="3 4">
    <name type="scientific">Rhizobium herbae</name>
    <dbReference type="NCBI Taxonomy" id="508661"/>
    <lineage>
        <taxon>Bacteria</taxon>
        <taxon>Pseudomonadati</taxon>
        <taxon>Pseudomonadota</taxon>
        <taxon>Alphaproteobacteria</taxon>
        <taxon>Hyphomicrobiales</taxon>
        <taxon>Rhizobiaceae</taxon>
        <taxon>Rhizobium/Agrobacterium group</taxon>
        <taxon>Rhizobium</taxon>
    </lineage>
</organism>
<reference evidence="3 4" key="1">
    <citation type="journal article" date="2021" name="MBio">
        <title>Poor Competitiveness of Bradyrhizobium in Pigeon Pea Root Colonization in Indian Soils.</title>
        <authorList>
            <person name="Chalasani D."/>
            <person name="Basu A."/>
            <person name="Pullabhotla S.V.S.R.N."/>
            <person name="Jorrin B."/>
            <person name="Neal A.L."/>
            <person name="Poole P.S."/>
            <person name="Podile A.R."/>
            <person name="Tkacz A."/>
        </authorList>
    </citation>
    <scope>NUCLEOTIDE SEQUENCE [LARGE SCALE GENOMIC DNA]</scope>
    <source>
        <strain evidence="3 4">HU44</strain>
    </source>
</reference>
<keyword evidence="1" id="KW-1133">Transmembrane helix</keyword>
<keyword evidence="2" id="KW-0732">Signal</keyword>
<dbReference type="RefSeq" id="WP_220371348.1">
    <property type="nucleotide sequence ID" value="NZ_JAEUAO010000002.1"/>
</dbReference>
<feature type="signal peptide" evidence="2">
    <location>
        <begin position="1"/>
        <end position="20"/>
    </location>
</feature>
<evidence type="ECO:0000313" key="3">
    <source>
        <dbReference type="EMBL" id="MBW9063289.1"/>
    </source>
</evidence>
<gene>
    <name evidence="3" type="ORF">JNB71_08170</name>
</gene>
<comment type="caution">
    <text evidence="3">The sequence shown here is derived from an EMBL/GenBank/DDBJ whole genome shotgun (WGS) entry which is preliminary data.</text>
</comment>
<proteinExistence type="predicted"/>
<name>A0ABS7H8A0_9HYPH</name>
<dbReference type="EMBL" id="JAEUAO010000002">
    <property type="protein sequence ID" value="MBW9063289.1"/>
    <property type="molecule type" value="Genomic_DNA"/>
</dbReference>
<accession>A0ABS7H8A0</accession>
<sequence length="109" mass="11675">MRFLLRFASFLALVAAVLVASVDAIQSVSASQPVLTPLSTALAAGGSSTQSLVEALERPHAGGALWGAFWDPVIRWTLQQPAFAFFLLIALVLWMMGYKRPPVAGRFSA</sequence>
<evidence type="ECO:0000256" key="1">
    <source>
        <dbReference type="SAM" id="Phobius"/>
    </source>
</evidence>
<dbReference type="Proteomes" id="UP000757604">
    <property type="component" value="Unassembled WGS sequence"/>
</dbReference>
<protein>
    <submittedName>
        <fullName evidence="3">Uncharacterized protein</fullName>
    </submittedName>
</protein>
<evidence type="ECO:0000313" key="4">
    <source>
        <dbReference type="Proteomes" id="UP000757604"/>
    </source>
</evidence>
<keyword evidence="4" id="KW-1185">Reference proteome</keyword>
<keyword evidence="1" id="KW-0472">Membrane</keyword>
<feature type="transmembrane region" description="Helical" evidence="1">
    <location>
        <begin position="78"/>
        <end position="98"/>
    </location>
</feature>
<keyword evidence="1" id="KW-0812">Transmembrane</keyword>